<dbReference type="InterPro" id="IPR001173">
    <property type="entry name" value="Glyco_trans_2-like"/>
</dbReference>
<dbReference type="SUPFAM" id="SSF53448">
    <property type="entry name" value="Nucleotide-diphospho-sugar transferases"/>
    <property type="match status" value="1"/>
</dbReference>
<organism evidence="2 3">
    <name type="scientific">Mariniradius sediminis</name>
    <dbReference type="NCBI Taxonomy" id="2909237"/>
    <lineage>
        <taxon>Bacteria</taxon>
        <taxon>Pseudomonadati</taxon>
        <taxon>Bacteroidota</taxon>
        <taxon>Cytophagia</taxon>
        <taxon>Cytophagales</taxon>
        <taxon>Cyclobacteriaceae</taxon>
        <taxon>Mariniradius</taxon>
    </lineage>
</organism>
<protein>
    <submittedName>
        <fullName evidence="2">Glycosyltransferase family 2 protein</fullName>
    </submittedName>
</protein>
<gene>
    <name evidence="2" type="ORF">L0U89_04400</name>
</gene>
<evidence type="ECO:0000313" key="2">
    <source>
        <dbReference type="EMBL" id="MCF1750303.1"/>
    </source>
</evidence>
<comment type="caution">
    <text evidence="2">The sequence shown here is derived from an EMBL/GenBank/DDBJ whole genome shotgun (WGS) entry which is preliminary data.</text>
</comment>
<sequence length="311" mass="36272">MFSIIIPLYNKAQFVQRAIDSVMGQSFREFELIVVNDGSTDGGEQRVLAYGDQVKLITQPNQGVSEARNRGIKEAKYPWIAFLDADDFWLPNYLGTIRQGIAQFPQTGILGCSYSQSIEDLGKVDSQGWFQMDDYFKRAIVNTLFFTSATVIRKSFFLENPGFDKDLSRGEDLDVWFRAVLFFGKPVYNFSKLVYYSQEDAGKATNRAFPIVRSLSYKILRHDYYLPARGIDWGDFEIFRKRYVYFNLFPYLKDAQNDAVAKILLEALKDSNLLLRLVYLPPFGLLRRLMKYPRGRKLLRNYMKFCLRYIY</sequence>
<dbReference type="RefSeq" id="WP_234860411.1">
    <property type="nucleotide sequence ID" value="NZ_JAKEVZ010000002.1"/>
</dbReference>
<reference evidence="2 3" key="1">
    <citation type="submission" date="2022-01" db="EMBL/GenBank/DDBJ databases">
        <title>Mariniradius saccharolyticus sp. nov., isolated from sediment of a river.</title>
        <authorList>
            <person name="Liu H."/>
        </authorList>
    </citation>
    <scope>NUCLEOTIDE SEQUENCE [LARGE SCALE GENOMIC DNA]</scope>
    <source>
        <strain evidence="2 3">RY-2</strain>
    </source>
</reference>
<dbReference type="CDD" id="cd00761">
    <property type="entry name" value="Glyco_tranf_GTA_type"/>
    <property type="match status" value="1"/>
</dbReference>
<dbReference type="Gene3D" id="3.90.550.10">
    <property type="entry name" value="Spore Coat Polysaccharide Biosynthesis Protein SpsA, Chain A"/>
    <property type="match status" value="1"/>
</dbReference>
<dbReference type="EMBL" id="JAKEVZ010000002">
    <property type="protein sequence ID" value="MCF1750303.1"/>
    <property type="molecule type" value="Genomic_DNA"/>
</dbReference>
<accession>A0ABS9BQH1</accession>
<feature type="domain" description="Glycosyltransferase 2-like" evidence="1">
    <location>
        <begin position="3"/>
        <end position="138"/>
    </location>
</feature>
<dbReference type="Pfam" id="PF00535">
    <property type="entry name" value="Glycos_transf_2"/>
    <property type="match status" value="1"/>
</dbReference>
<name>A0ABS9BQH1_9BACT</name>
<proteinExistence type="predicted"/>
<dbReference type="Proteomes" id="UP001201449">
    <property type="component" value="Unassembled WGS sequence"/>
</dbReference>
<keyword evidence="3" id="KW-1185">Reference proteome</keyword>
<dbReference type="PANTHER" id="PTHR22916:SF3">
    <property type="entry name" value="UDP-GLCNAC:BETAGAL BETA-1,3-N-ACETYLGLUCOSAMINYLTRANSFERASE-LIKE PROTEIN 1"/>
    <property type="match status" value="1"/>
</dbReference>
<dbReference type="InterPro" id="IPR029044">
    <property type="entry name" value="Nucleotide-diphossugar_trans"/>
</dbReference>
<dbReference type="PANTHER" id="PTHR22916">
    <property type="entry name" value="GLYCOSYLTRANSFERASE"/>
    <property type="match status" value="1"/>
</dbReference>
<evidence type="ECO:0000259" key="1">
    <source>
        <dbReference type="Pfam" id="PF00535"/>
    </source>
</evidence>
<evidence type="ECO:0000313" key="3">
    <source>
        <dbReference type="Proteomes" id="UP001201449"/>
    </source>
</evidence>